<dbReference type="GO" id="GO:0005975">
    <property type="term" value="P:carbohydrate metabolic process"/>
    <property type="evidence" value="ECO:0007669"/>
    <property type="project" value="InterPro"/>
</dbReference>
<dbReference type="SUPFAM" id="SSF74650">
    <property type="entry name" value="Galactose mutarotase-like"/>
    <property type="match status" value="1"/>
</dbReference>
<dbReference type="Gene3D" id="2.70.98.10">
    <property type="match status" value="1"/>
</dbReference>
<evidence type="ECO:0000313" key="1">
    <source>
        <dbReference type="EMBL" id="QAY70741.1"/>
    </source>
</evidence>
<organism evidence="1 2">
    <name type="scientific">Xylanimonas protaetiae</name>
    <dbReference type="NCBI Taxonomy" id="2509457"/>
    <lineage>
        <taxon>Bacteria</taxon>
        <taxon>Bacillati</taxon>
        <taxon>Actinomycetota</taxon>
        <taxon>Actinomycetes</taxon>
        <taxon>Micrococcales</taxon>
        <taxon>Promicromonosporaceae</taxon>
        <taxon>Xylanimonas</taxon>
    </lineage>
</organism>
<protein>
    <submittedName>
        <fullName evidence="1">Galactose mutarotase</fullName>
    </submittedName>
</protein>
<dbReference type="Proteomes" id="UP000292118">
    <property type="component" value="Chromosome"/>
</dbReference>
<accession>A0A4V0YGC6</accession>
<dbReference type="CDD" id="cd09022">
    <property type="entry name" value="Aldose_epim_Ec_YihR"/>
    <property type="match status" value="1"/>
</dbReference>
<dbReference type="KEGG" id="xya:ET471_12515"/>
<dbReference type="InterPro" id="IPR014718">
    <property type="entry name" value="GH-type_carb-bd"/>
</dbReference>
<proteinExistence type="predicted"/>
<sequence length="337" mass="36027">MTTASPTTSPRACRSCCSSRARRRRTDAMGQVPLSGEQYVLEGFGYRAEVAAVGATLRTLSAGGRELVAGFSADRLRPAMRGALLVPWPNRTADGAYTFAGETHRLPVDEPETRTATHGLLAWSPFTPGEPVEHGLELRGTLAPRPGYPWRLGVTVTFTLAEDGLRQEVEVENQSDRTAPVGIGGHPYLVAGPSSDSSLDGWTLELDAAEALVPSPDRMLPERTVHVDDAPELDFRAPRTVGDTVLNHCFTGLRPAADGTVSARLRDPRGGGTQITWDARCAFVQLYSADHPVDGVRRSALAIEPMTCQPDALNSGVGLLAVDPWQAVGAGWRIGAL</sequence>
<dbReference type="GO" id="GO:0016853">
    <property type="term" value="F:isomerase activity"/>
    <property type="evidence" value="ECO:0007669"/>
    <property type="project" value="InterPro"/>
</dbReference>
<evidence type="ECO:0000313" key="2">
    <source>
        <dbReference type="Proteomes" id="UP000292118"/>
    </source>
</evidence>
<dbReference type="OrthoDB" id="4739604at2"/>
<keyword evidence="2" id="KW-1185">Reference proteome</keyword>
<gene>
    <name evidence="1" type="ORF">ET471_12515</name>
</gene>
<dbReference type="InterPro" id="IPR008183">
    <property type="entry name" value="Aldose_1/G6P_1-epimerase"/>
</dbReference>
<dbReference type="InterPro" id="IPR037480">
    <property type="entry name" value="YihR-like"/>
</dbReference>
<dbReference type="Pfam" id="PF01263">
    <property type="entry name" value="Aldose_epim"/>
    <property type="match status" value="1"/>
</dbReference>
<reference evidence="1 2" key="1">
    <citation type="submission" date="2019-01" db="EMBL/GenBank/DDBJ databases">
        <title>Genome sequencing of strain FW10M-9.</title>
        <authorList>
            <person name="Heo J."/>
            <person name="Kim S.-J."/>
            <person name="Kim J.-S."/>
            <person name="Hong S.-B."/>
            <person name="Kwon S.-W."/>
        </authorList>
    </citation>
    <scope>NUCLEOTIDE SEQUENCE [LARGE SCALE GENOMIC DNA]</scope>
    <source>
        <strain evidence="1 2">FW10M-9</strain>
    </source>
</reference>
<dbReference type="EMBL" id="CP035493">
    <property type="protein sequence ID" value="QAY70741.1"/>
    <property type="molecule type" value="Genomic_DNA"/>
</dbReference>
<dbReference type="GO" id="GO:0030246">
    <property type="term" value="F:carbohydrate binding"/>
    <property type="evidence" value="ECO:0007669"/>
    <property type="project" value="InterPro"/>
</dbReference>
<name>A0A4V0YGC6_9MICO</name>
<dbReference type="InterPro" id="IPR011013">
    <property type="entry name" value="Gal_mutarotase_sf_dom"/>
</dbReference>
<dbReference type="AlphaFoldDB" id="A0A4V0YGC6"/>